<evidence type="ECO:0000256" key="4">
    <source>
        <dbReference type="ARBA" id="ARBA00022827"/>
    </source>
</evidence>
<dbReference type="InParanoid" id="A7TK73"/>
<dbReference type="Proteomes" id="UP000000267">
    <property type="component" value="Unassembled WGS sequence"/>
</dbReference>
<feature type="region of interest" description="Disordered" evidence="11">
    <location>
        <begin position="463"/>
        <end position="488"/>
    </location>
</feature>
<keyword evidence="3 8" id="KW-0285">Flavoprotein</keyword>
<feature type="binding site" evidence="9">
    <location>
        <position position="405"/>
    </location>
    <ligand>
        <name>FAD</name>
        <dbReference type="ChEBI" id="CHEBI:57692"/>
    </ligand>
</feature>
<feature type="binding site" evidence="10">
    <location>
        <begin position="174"/>
        <end position="177"/>
    </location>
    <ligand>
        <name>NADP(+)</name>
        <dbReference type="ChEBI" id="CHEBI:58349"/>
    </ligand>
</feature>
<dbReference type="EC" id="1.18.1.6" evidence="8"/>
<name>A7TK73_VANPO</name>
<proteinExistence type="inferred from homology"/>
<sequence>MMNIRTLTTNIPRKRVSIIGSGPSGFYTAYHLLKKSKIPLHVTIWEKLPVPFGLSRYGVAPDHPEVKNCEETFTQCAEENIQNNGLHKFEFIGGITIGEQISLQKLISEQDAVILSYGSSGEHKLNIPGESDTKGVFTSREFVSWYNGHPDYALNPKFMDFDWSHVSKVGIIGNGNVALDISRVLLSNKIDEIWKKTDINPVAISLLQKAPISNVKIIGRRDFIHSKFTNKELRELWALERYGIRGSISSEFFDVSKFSSINDRALKRRIEICSEYMKDFSERTKASYKKYEPLELTLDGSTRTWELDYLKAPIKIDKDANGNIKQLTVRNQLLTDENKLVDDTSKSDIVYGLDLLITSIGYAGKPMKEFSSLNIKFNKDRVITKDNRVLSTSDVAFPRLYATGWIQSGSQGVIVSTMMNAFNVADTVIADLSKNDSTTNSQPIDVTNIPHTTWKDWEEINKRELDKGKQSGKPREKFLTSDSMYKHN</sequence>
<comment type="catalytic activity">
    <reaction evidence="7 8">
        <text>2 reduced [adrenodoxin] + NADP(+) + H(+) = 2 oxidized [adrenodoxin] + NADPH</text>
        <dbReference type="Rhea" id="RHEA:42312"/>
        <dbReference type="Rhea" id="RHEA-COMP:9998"/>
        <dbReference type="Rhea" id="RHEA-COMP:9999"/>
        <dbReference type="ChEBI" id="CHEBI:15378"/>
        <dbReference type="ChEBI" id="CHEBI:33737"/>
        <dbReference type="ChEBI" id="CHEBI:33738"/>
        <dbReference type="ChEBI" id="CHEBI:57783"/>
        <dbReference type="ChEBI" id="CHEBI:58349"/>
        <dbReference type="EC" id="1.18.1.6"/>
    </reaction>
</comment>
<dbReference type="EMBL" id="DS480406">
    <property type="protein sequence ID" value="EDO17308.1"/>
    <property type="molecule type" value="Genomic_DNA"/>
</dbReference>
<keyword evidence="5 8" id="KW-0521">NADP</keyword>
<dbReference type="STRING" id="436907.A7TK73"/>
<comment type="cofactor">
    <cofactor evidence="1 8 9">
        <name>FAD</name>
        <dbReference type="ChEBI" id="CHEBI:57692"/>
    </cofactor>
</comment>
<feature type="binding site" evidence="9">
    <location>
        <position position="24"/>
    </location>
    <ligand>
        <name>FAD</name>
        <dbReference type="ChEBI" id="CHEBI:57692"/>
    </ligand>
</feature>
<evidence type="ECO:0000256" key="7">
    <source>
        <dbReference type="ARBA" id="ARBA00048933"/>
    </source>
</evidence>
<feature type="binding site" evidence="9">
    <location>
        <position position="54"/>
    </location>
    <ligand>
        <name>FAD</name>
        <dbReference type="ChEBI" id="CHEBI:57692"/>
    </ligand>
</feature>
<dbReference type="PANTHER" id="PTHR48467:SF1">
    <property type="entry name" value="GLUTAMATE SYNTHASE 1 [NADH], CHLOROPLASTIC-LIKE"/>
    <property type="match status" value="1"/>
</dbReference>
<dbReference type="Gene3D" id="3.50.50.60">
    <property type="entry name" value="FAD/NAD(P)-binding domain"/>
    <property type="match status" value="1"/>
</dbReference>
<dbReference type="InterPro" id="IPR036188">
    <property type="entry name" value="FAD/NAD-bd_sf"/>
</dbReference>
<dbReference type="OrthoDB" id="333024at2759"/>
<dbReference type="GeneID" id="5545516"/>
<evidence type="ECO:0000256" key="11">
    <source>
        <dbReference type="SAM" id="MobiDB-lite"/>
    </source>
</evidence>
<accession>A7TK73</accession>
<dbReference type="AlphaFoldDB" id="A7TK73"/>
<keyword evidence="8" id="KW-0496">Mitochondrion</keyword>
<feature type="binding site" evidence="10">
    <location>
        <position position="412"/>
    </location>
    <ligand>
        <name>NADP(+)</name>
        <dbReference type="ChEBI" id="CHEBI:58349"/>
    </ligand>
</feature>
<evidence type="ECO:0000256" key="5">
    <source>
        <dbReference type="ARBA" id="ARBA00022857"/>
    </source>
</evidence>
<evidence type="ECO:0000313" key="12">
    <source>
        <dbReference type="EMBL" id="EDO17308.1"/>
    </source>
</evidence>
<dbReference type="PRINTS" id="PR00419">
    <property type="entry name" value="ADXRDTASE"/>
</dbReference>
<evidence type="ECO:0000256" key="6">
    <source>
        <dbReference type="ARBA" id="ARBA00023002"/>
    </source>
</evidence>
<keyword evidence="6 8" id="KW-0560">Oxidoreductase</keyword>
<dbReference type="KEGG" id="vpo:Kpol_1062p16"/>
<dbReference type="GO" id="GO:0005743">
    <property type="term" value="C:mitochondrial inner membrane"/>
    <property type="evidence" value="ECO:0007669"/>
    <property type="project" value="EnsemblFungi"/>
</dbReference>
<evidence type="ECO:0000256" key="2">
    <source>
        <dbReference type="ARBA" id="ARBA00008312"/>
    </source>
</evidence>
<dbReference type="eggNOG" id="KOG1800">
    <property type="taxonomic scope" value="Eukaryota"/>
</dbReference>
<evidence type="ECO:0000256" key="3">
    <source>
        <dbReference type="ARBA" id="ARBA00022630"/>
    </source>
</evidence>
<dbReference type="Pfam" id="PF13450">
    <property type="entry name" value="NAD_binding_8"/>
    <property type="match status" value="1"/>
</dbReference>
<dbReference type="GO" id="GO:0004324">
    <property type="term" value="F:ferredoxin-NADP+ reductase activity"/>
    <property type="evidence" value="ECO:0007669"/>
    <property type="project" value="EnsemblFungi"/>
</dbReference>
<feature type="compositionally biased region" description="Basic and acidic residues" evidence="11">
    <location>
        <begin position="463"/>
        <end position="479"/>
    </location>
</feature>
<dbReference type="FunCoup" id="A7TK73">
    <property type="interactions" value="574"/>
</dbReference>
<feature type="binding site" evidence="10">
    <location>
        <begin position="220"/>
        <end position="221"/>
    </location>
    <ligand>
        <name>NADP(+)</name>
        <dbReference type="ChEBI" id="CHEBI:58349"/>
    </ligand>
</feature>
<feature type="binding site" evidence="9">
    <location>
        <position position="46"/>
    </location>
    <ligand>
        <name>FAD</name>
        <dbReference type="ChEBI" id="CHEBI:57692"/>
    </ligand>
</feature>
<dbReference type="InterPro" id="IPR021163">
    <property type="entry name" value="Ferredox_Rdtase_adrenod"/>
</dbReference>
<evidence type="ECO:0000313" key="13">
    <source>
        <dbReference type="Proteomes" id="UP000000267"/>
    </source>
</evidence>
<organism evidence="13">
    <name type="scientific">Vanderwaltozyma polyspora (strain ATCC 22028 / DSM 70294 / BCRC 21397 / CBS 2163 / NBRC 10782 / NRRL Y-8283 / UCD 57-17)</name>
    <name type="common">Kluyveromyces polysporus</name>
    <dbReference type="NCBI Taxonomy" id="436907"/>
    <lineage>
        <taxon>Eukaryota</taxon>
        <taxon>Fungi</taxon>
        <taxon>Dikarya</taxon>
        <taxon>Ascomycota</taxon>
        <taxon>Saccharomycotina</taxon>
        <taxon>Saccharomycetes</taxon>
        <taxon>Saccharomycetales</taxon>
        <taxon>Saccharomycetaceae</taxon>
        <taxon>Vanderwaltozyma</taxon>
    </lineage>
</organism>
<dbReference type="PhylomeDB" id="A7TK73"/>
<dbReference type="InterPro" id="IPR055275">
    <property type="entry name" value="Ferredox_Rdtase"/>
</dbReference>
<evidence type="ECO:0000256" key="1">
    <source>
        <dbReference type="ARBA" id="ARBA00001974"/>
    </source>
</evidence>
<dbReference type="GO" id="GO:0006879">
    <property type="term" value="P:intracellular iron ion homeostasis"/>
    <property type="evidence" value="ECO:0007669"/>
    <property type="project" value="EnsemblFungi"/>
</dbReference>
<feature type="binding site" evidence="9">
    <location>
        <begin position="412"/>
        <end position="414"/>
    </location>
    <ligand>
        <name>FAD</name>
        <dbReference type="ChEBI" id="CHEBI:57692"/>
    </ligand>
</feature>
<dbReference type="RefSeq" id="XP_001645166.1">
    <property type="nucleotide sequence ID" value="XM_001645116.1"/>
</dbReference>
<evidence type="ECO:0000256" key="9">
    <source>
        <dbReference type="PIRSR" id="PIRSR000362-1"/>
    </source>
</evidence>
<dbReference type="HOGENOM" id="CLU_024722_3_1_1"/>
<feature type="binding site" evidence="9">
    <location>
        <position position="97"/>
    </location>
    <ligand>
        <name>FAD</name>
        <dbReference type="ChEBI" id="CHEBI:57692"/>
    </ligand>
</feature>
<dbReference type="PANTHER" id="PTHR48467">
    <property type="entry name" value="GLUTAMATE SYNTHASE 1 [NADH], CHLOROPLASTIC-LIKE"/>
    <property type="match status" value="1"/>
</dbReference>
<dbReference type="Gene3D" id="3.40.50.720">
    <property type="entry name" value="NAD(P)-binding Rossmann-like Domain"/>
    <property type="match status" value="1"/>
</dbReference>
<evidence type="ECO:0000256" key="10">
    <source>
        <dbReference type="PIRSR" id="PIRSR000362-2"/>
    </source>
</evidence>
<evidence type="ECO:0000256" key="8">
    <source>
        <dbReference type="PIRNR" id="PIRNR000362"/>
    </source>
</evidence>
<reference evidence="12 13" key="1">
    <citation type="journal article" date="2007" name="Proc. Natl. Acad. Sci. U.S.A.">
        <title>Independent sorting-out of thousands of duplicated gene pairs in two yeast species descended from a whole-genome duplication.</title>
        <authorList>
            <person name="Scannell D.R."/>
            <person name="Frank A.C."/>
            <person name="Conant G.C."/>
            <person name="Byrne K.P."/>
            <person name="Woolfit M."/>
            <person name="Wolfe K.H."/>
        </authorList>
    </citation>
    <scope>NUCLEOTIDE SEQUENCE [LARGE SCALE GENOMIC DNA]</scope>
    <source>
        <strain evidence="13">ATCC 22028 / DSM 70294 / BCRC 21397 / CBS 2163 / NBRC 10782 / NRRL Y-8283 / UCD 57-17</strain>
    </source>
</reference>
<gene>
    <name evidence="12" type="ORF">Kpol_1062p16</name>
</gene>
<dbReference type="PIRSF" id="PIRSF000362">
    <property type="entry name" value="FNR"/>
    <property type="match status" value="1"/>
</dbReference>
<protein>
    <recommendedName>
        <fullName evidence="8">NADPH:adrenodoxin oxidoreductase, mitochondrial</fullName>
        <ecNumber evidence="8">1.18.1.6</ecNumber>
    </recommendedName>
</protein>
<dbReference type="SUPFAM" id="SSF51971">
    <property type="entry name" value="Nucleotide-binding domain"/>
    <property type="match status" value="1"/>
</dbReference>
<dbReference type="OMA" id="RFNFIGN"/>
<comment type="subcellular location">
    <subcellularLocation>
        <location evidence="8">Mitochondrion</location>
    </subcellularLocation>
</comment>
<dbReference type="GO" id="GO:0006744">
    <property type="term" value="P:ubiquinone biosynthetic process"/>
    <property type="evidence" value="ECO:0007669"/>
    <property type="project" value="EnsemblFungi"/>
</dbReference>
<keyword evidence="4 8" id="KW-0274">FAD</keyword>
<feature type="binding site" evidence="10">
    <location>
        <position position="232"/>
    </location>
    <ligand>
        <name>NADP(+)</name>
        <dbReference type="ChEBI" id="CHEBI:58349"/>
    </ligand>
</feature>
<comment type="similarity">
    <text evidence="2 8">Belongs to the ferredoxin--NADP reductase type 1 family.</text>
</comment>
<keyword evidence="13" id="KW-1185">Reference proteome</keyword>